<evidence type="ECO:0000313" key="16">
    <source>
        <dbReference type="Proteomes" id="UP001143747"/>
    </source>
</evidence>
<dbReference type="EMBL" id="JAKELO010000002">
    <property type="protein sequence ID" value="MDE4907957.1"/>
    <property type="molecule type" value="Genomic_DNA"/>
</dbReference>
<evidence type="ECO:0000256" key="8">
    <source>
        <dbReference type="ARBA" id="ARBA00022989"/>
    </source>
</evidence>
<dbReference type="GO" id="GO:0005249">
    <property type="term" value="F:voltage-gated potassium channel activity"/>
    <property type="evidence" value="ECO:0007669"/>
    <property type="project" value="InterPro"/>
</dbReference>
<evidence type="ECO:0000256" key="7">
    <source>
        <dbReference type="ARBA" id="ARBA00022958"/>
    </source>
</evidence>
<dbReference type="Gene3D" id="1.10.287.70">
    <property type="match status" value="1"/>
</dbReference>
<evidence type="ECO:0000256" key="13">
    <source>
        <dbReference type="SAM" id="Phobius"/>
    </source>
</evidence>
<evidence type="ECO:0000313" key="15">
    <source>
        <dbReference type="EMBL" id="MDE4907957.1"/>
    </source>
</evidence>
<dbReference type="InterPro" id="IPR005821">
    <property type="entry name" value="Ion_trans_dom"/>
</dbReference>
<feature type="transmembrane region" description="Helical" evidence="13">
    <location>
        <begin position="41"/>
        <end position="61"/>
    </location>
</feature>
<dbReference type="Pfam" id="PF00520">
    <property type="entry name" value="Ion_trans"/>
    <property type="match status" value="1"/>
</dbReference>
<keyword evidence="10 13" id="KW-0472">Membrane</keyword>
<keyword evidence="2" id="KW-0813">Transport</keyword>
<comment type="subcellular location">
    <subcellularLocation>
        <location evidence="1">Membrane</location>
        <topology evidence="1">Multi-pass membrane protein</topology>
    </subcellularLocation>
</comment>
<keyword evidence="3" id="KW-0633">Potassium transport</keyword>
<keyword evidence="16" id="KW-1185">Reference proteome</keyword>
<evidence type="ECO:0000256" key="1">
    <source>
        <dbReference type="ARBA" id="ARBA00004141"/>
    </source>
</evidence>
<keyword evidence="12" id="KW-0175">Coiled coil</keyword>
<protein>
    <submittedName>
        <fullName evidence="15">Ion transporter</fullName>
    </submittedName>
</protein>
<dbReference type="InterPro" id="IPR028325">
    <property type="entry name" value="VG_K_chnl"/>
</dbReference>
<feature type="domain" description="Ion transport" evidence="14">
    <location>
        <begin position="14"/>
        <end position="209"/>
    </location>
</feature>
<proteinExistence type="predicted"/>
<dbReference type="GO" id="GO:0001508">
    <property type="term" value="P:action potential"/>
    <property type="evidence" value="ECO:0007669"/>
    <property type="project" value="TreeGrafter"/>
</dbReference>
<dbReference type="PANTHER" id="PTHR11537:SF254">
    <property type="entry name" value="POTASSIUM VOLTAGE-GATED CHANNEL PROTEIN SHAB"/>
    <property type="match status" value="1"/>
</dbReference>
<accession>A0A9Q4KTX9</accession>
<evidence type="ECO:0000256" key="12">
    <source>
        <dbReference type="SAM" id="Coils"/>
    </source>
</evidence>
<dbReference type="Gene3D" id="1.20.120.350">
    <property type="entry name" value="Voltage-gated potassium channels. Chain C"/>
    <property type="match status" value="1"/>
</dbReference>
<dbReference type="AlphaFoldDB" id="A0A9Q4KTX9"/>
<evidence type="ECO:0000259" key="14">
    <source>
        <dbReference type="Pfam" id="PF00520"/>
    </source>
</evidence>
<feature type="coiled-coil region" evidence="12">
    <location>
        <begin position="236"/>
        <end position="270"/>
    </location>
</feature>
<dbReference type="GO" id="GO:0008076">
    <property type="term" value="C:voltage-gated potassium channel complex"/>
    <property type="evidence" value="ECO:0007669"/>
    <property type="project" value="InterPro"/>
</dbReference>
<feature type="transmembrane region" description="Helical" evidence="13">
    <location>
        <begin position="12"/>
        <end position="35"/>
    </location>
</feature>
<evidence type="ECO:0000256" key="6">
    <source>
        <dbReference type="ARBA" id="ARBA00022882"/>
    </source>
</evidence>
<feature type="transmembrane region" description="Helical" evidence="13">
    <location>
        <begin position="187"/>
        <end position="207"/>
    </location>
</feature>
<evidence type="ECO:0000256" key="4">
    <source>
        <dbReference type="ARBA" id="ARBA00022692"/>
    </source>
</evidence>
<reference evidence="15" key="1">
    <citation type="submission" date="2022-01" db="EMBL/GenBank/DDBJ databases">
        <title>Draft genome of Methanogenium marinum DSM 15558.</title>
        <authorList>
            <person name="Chen S.-C."/>
            <person name="You Y.-T."/>
        </authorList>
    </citation>
    <scope>NUCLEOTIDE SEQUENCE</scope>
    <source>
        <strain evidence="15">DSM 15558</strain>
    </source>
</reference>
<evidence type="ECO:0000256" key="5">
    <source>
        <dbReference type="ARBA" id="ARBA00022826"/>
    </source>
</evidence>
<dbReference type="Proteomes" id="UP001143747">
    <property type="component" value="Unassembled WGS sequence"/>
</dbReference>
<keyword evidence="8 13" id="KW-1133">Transmembrane helix</keyword>
<dbReference type="RefSeq" id="WP_274924598.1">
    <property type="nucleotide sequence ID" value="NZ_JAKELO010000002.1"/>
</dbReference>
<comment type="caution">
    <text evidence="15">The sequence shown here is derived from an EMBL/GenBank/DDBJ whole genome shotgun (WGS) entry which is preliminary data.</text>
</comment>
<sequence>MIYIRRRKELDFGYEIFIAAVSILSVLNMVLSYIPGVDLDAINVVFIINAVLTLLFIYDFCFRLATAPSRPSYFFRNYGWADLLAVIPMFRIFRLFRIYKAYRVVHKYGIGYIVTYLSRNRAQSALYILVLMVILIIESGAFLVLQAEHASPSANIITAGDAIWWAYVSITTVGYGDRFPVTAAGRMVGILVLTTGVAVFATFAGLISSKLLAPPEKEDESQVKPLEQPPVEGDQAARYLMELKQLISEREKIETEITSRVEKLEQLLEKGQYQADEGD</sequence>
<evidence type="ECO:0000256" key="10">
    <source>
        <dbReference type="ARBA" id="ARBA00023136"/>
    </source>
</evidence>
<evidence type="ECO:0000256" key="9">
    <source>
        <dbReference type="ARBA" id="ARBA00023065"/>
    </source>
</evidence>
<feature type="transmembrane region" description="Helical" evidence="13">
    <location>
        <begin position="125"/>
        <end position="144"/>
    </location>
</feature>
<evidence type="ECO:0000256" key="11">
    <source>
        <dbReference type="ARBA" id="ARBA00023303"/>
    </source>
</evidence>
<keyword evidence="5" id="KW-0631">Potassium channel</keyword>
<evidence type="ECO:0000256" key="2">
    <source>
        <dbReference type="ARBA" id="ARBA00022448"/>
    </source>
</evidence>
<keyword evidence="9" id="KW-0406">Ion transport</keyword>
<dbReference type="PANTHER" id="PTHR11537">
    <property type="entry name" value="VOLTAGE-GATED POTASSIUM CHANNEL"/>
    <property type="match status" value="1"/>
</dbReference>
<name>A0A9Q4KTX9_9EURY</name>
<dbReference type="PRINTS" id="PR00169">
    <property type="entry name" value="KCHANNEL"/>
</dbReference>
<keyword evidence="6" id="KW-0851">Voltage-gated channel</keyword>
<keyword evidence="7" id="KW-0630">Potassium</keyword>
<keyword evidence="11" id="KW-0407">Ion channel</keyword>
<organism evidence="15 16">
    <name type="scientific">Methanogenium marinum</name>
    <dbReference type="NCBI Taxonomy" id="348610"/>
    <lineage>
        <taxon>Archaea</taxon>
        <taxon>Methanobacteriati</taxon>
        <taxon>Methanobacteriota</taxon>
        <taxon>Stenosarchaea group</taxon>
        <taxon>Methanomicrobia</taxon>
        <taxon>Methanomicrobiales</taxon>
        <taxon>Methanomicrobiaceae</taxon>
        <taxon>Methanogenium</taxon>
    </lineage>
</organism>
<evidence type="ECO:0000256" key="3">
    <source>
        <dbReference type="ARBA" id="ARBA00022538"/>
    </source>
</evidence>
<keyword evidence="4 13" id="KW-0812">Transmembrane</keyword>
<feature type="transmembrane region" description="Helical" evidence="13">
    <location>
        <begin position="156"/>
        <end position="175"/>
    </location>
</feature>
<dbReference type="InterPro" id="IPR027359">
    <property type="entry name" value="Volt_channel_dom_sf"/>
</dbReference>
<gene>
    <name evidence="15" type="ORF">L0665_04950</name>
</gene>
<dbReference type="SUPFAM" id="SSF81324">
    <property type="entry name" value="Voltage-gated potassium channels"/>
    <property type="match status" value="1"/>
</dbReference>